<comment type="caution">
    <text evidence="1">The sequence shown here is derived from an EMBL/GenBank/DDBJ whole genome shotgun (WGS) entry which is preliminary data.</text>
</comment>
<gene>
    <name evidence="1" type="ORF">LCGC14_1100620</name>
</gene>
<evidence type="ECO:0000313" key="1">
    <source>
        <dbReference type="EMBL" id="KKN04123.1"/>
    </source>
</evidence>
<dbReference type="AlphaFoldDB" id="A0A0F9QFQ1"/>
<protein>
    <submittedName>
        <fullName evidence="1">Uncharacterized protein</fullName>
    </submittedName>
</protein>
<sequence length="80" mass="9045">MVSGNNGDSLSYVILNLAKSLRNPFPAPHGSIEIVLILVSFRYPELWRTSLSHSDVTLLVRLGIVIIKSHYFLEFILNFT</sequence>
<accession>A0A0F9QFQ1</accession>
<proteinExistence type="predicted"/>
<dbReference type="EMBL" id="LAZR01004956">
    <property type="protein sequence ID" value="KKN04123.1"/>
    <property type="molecule type" value="Genomic_DNA"/>
</dbReference>
<organism evidence="1">
    <name type="scientific">marine sediment metagenome</name>
    <dbReference type="NCBI Taxonomy" id="412755"/>
    <lineage>
        <taxon>unclassified sequences</taxon>
        <taxon>metagenomes</taxon>
        <taxon>ecological metagenomes</taxon>
    </lineage>
</organism>
<name>A0A0F9QFQ1_9ZZZZ</name>
<reference evidence="1" key="1">
    <citation type="journal article" date="2015" name="Nature">
        <title>Complex archaea that bridge the gap between prokaryotes and eukaryotes.</title>
        <authorList>
            <person name="Spang A."/>
            <person name="Saw J.H."/>
            <person name="Jorgensen S.L."/>
            <person name="Zaremba-Niedzwiedzka K."/>
            <person name="Martijn J."/>
            <person name="Lind A.E."/>
            <person name="van Eijk R."/>
            <person name="Schleper C."/>
            <person name="Guy L."/>
            <person name="Ettema T.J."/>
        </authorList>
    </citation>
    <scope>NUCLEOTIDE SEQUENCE</scope>
</reference>